<evidence type="ECO:0000313" key="9">
    <source>
        <dbReference type="EMBL" id="EYC45677.1"/>
    </source>
</evidence>
<keyword evidence="6" id="KW-0378">Hydrolase</keyword>
<dbReference type="InterPro" id="IPR006434">
    <property type="entry name" value="Pyrimidine_nucleotidase_eu"/>
</dbReference>
<protein>
    <recommendedName>
        <fullName evidence="3">5'-nucleotidase</fullName>
        <ecNumber evidence="3">3.1.3.5</ecNumber>
    </recommendedName>
</protein>
<comment type="similarity">
    <text evidence="2">Belongs to the pyrimidine 5'-nucleotidase family.</text>
</comment>
<evidence type="ECO:0000256" key="3">
    <source>
        <dbReference type="ARBA" id="ARBA00012643"/>
    </source>
</evidence>
<dbReference type="STRING" id="53326.A0A016X2C4"/>
<keyword evidence="7" id="KW-0460">Magnesium</keyword>
<evidence type="ECO:0000256" key="2">
    <source>
        <dbReference type="ARBA" id="ARBA00008389"/>
    </source>
</evidence>
<proteinExistence type="inferred from homology"/>
<evidence type="ECO:0000256" key="7">
    <source>
        <dbReference type="ARBA" id="ARBA00022842"/>
    </source>
</evidence>
<gene>
    <name evidence="9" type="primary">Acey_s0420.g1145</name>
    <name evidence="9" type="ORF">Y032_0420g1145</name>
</gene>
<dbReference type="GO" id="GO:0008253">
    <property type="term" value="F:5'-nucleotidase activity"/>
    <property type="evidence" value="ECO:0007669"/>
    <property type="project" value="UniProtKB-EC"/>
</dbReference>
<dbReference type="GO" id="GO:0000166">
    <property type="term" value="F:nucleotide binding"/>
    <property type="evidence" value="ECO:0007669"/>
    <property type="project" value="UniProtKB-KW"/>
</dbReference>
<comment type="caution">
    <text evidence="9">The sequence shown here is derived from an EMBL/GenBank/DDBJ whole genome shotgun (WGS) entry which is preliminary data.</text>
</comment>
<dbReference type="PANTHER" id="PTHR13045">
    <property type="entry name" value="5'-NUCLEOTIDASE"/>
    <property type="match status" value="1"/>
</dbReference>
<comment type="catalytic activity">
    <reaction evidence="1">
        <text>a ribonucleoside 5'-phosphate + H2O = a ribonucleoside + phosphate</text>
        <dbReference type="Rhea" id="RHEA:12484"/>
        <dbReference type="ChEBI" id="CHEBI:15377"/>
        <dbReference type="ChEBI" id="CHEBI:18254"/>
        <dbReference type="ChEBI" id="CHEBI:43474"/>
        <dbReference type="ChEBI" id="CHEBI:58043"/>
        <dbReference type="EC" id="3.1.3.5"/>
    </reaction>
</comment>
<dbReference type="InterPro" id="IPR023214">
    <property type="entry name" value="HAD_sf"/>
</dbReference>
<reference evidence="10" key="1">
    <citation type="journal article" date="2015" name="Nat. Genet.">
        <title>The genome and transcriptome of the zoonotic hookworm Ancylostoma ceylanicum identify infection-specific gene families.</title>
        <authorList>
            <person name="Schwarz E.M."/>
            <person name="Hu Y."/>
            <person name="Antoshechkin I."/>
            <person name="Miller M.M."/>
            <person name="Sternberg P.W."/>
            <person name="Aroian R.V."/>
        </authorList>
    </citation>
    <scope>NUCLEOTIDE SEQUENCE</scope>
    <source>
        <strain evidence="10">HY135</strain>
    </source>
</reference>
<evidence type="ECO:0000256" key="1">
    <source>
        <dbReference type="ARBA" id="ARBA00000815"/>
    </source>
</evidence>
<dbReference type="PANTHER" id="PTHR13045:SF0">
    <property type="entry name" value="7-METHYLGUANOSINE PHOSPHATE-SPECIFIC 5'-NUCLEOTIDASE"/>
    <property type="match status" value="1"/>
</dbReference>
<evidence type="ECO:0000256" key="5">
    <source>
        <dbReference type="ARBA" id="ARBA00022741"/>
    </source>
</evidence>
<dbReference type="GO" id="GO:0000287">
    <property type="term" value="F:magnesium ion binding"/>
    <property type="evidence" value="ECO:0007669"/>
    <property type="project" value="InterPro"/>
</dbReference>
<dbReference type="EMBL" id="JARK01000020">
    <property type="protein sequence ID" value="EYC45677.1"/>
    <property type="molecule type" value="Genomic_DNA"/>
</dbReference>
<accession>A0A016X2C4</accession>
<evidence type="ECO:0000313" key="10">
    <source>
        <dbReference type="Proteomes" id="UP000024635"/>
    </source>
</evidence>
<evidence type="ECO:0000256" key="4">
    <source>
        <dbReference type="ARBA" id="ARBA00022723"/>
    </source>
</evidence>
<name>A0A016X2C4_9BILA</name>
<keyword evidence="4" id="KW-0479">Metal-binding</keyword>
<dbReference type="Pfam" id="PF05822">
    <property type="entry name" value="UMPH-1"/>
    <property type="match status" value="1"/>
</dbReference>
<sequence length="202" mass="23183">MFSQHIFRWNASHDLIIRSNMHRDDIPNLVRCSRLIWRRKIHHFFELLERSSIPLLIYSAGITDIINEAIRQLLGRVPSNIAIAANVMCFNEDGYVYGFTNPPLHSLCKNITRLRELIPGVDQKYAKRTNVLVIGDTDSDASMVDGWKGKCVLKVGLEAEEYTAHFAKFQKPTLKRFDVVIKGSDCSRLIDVVRFILSPQQL</sequence>
<dbReference type="InterPro" id="IPR036412">
    <property type="entry name" value="HAD-like_sf"/>
</dbReference>
<dbReference type="OrthoDB" id="5849782at2759"/>
<organism evidence="9 10">
    <name type="scientific">Ancylostoma ceylanicum</name>
    <dbReference type="NCBI Taxonomy" id="53326"/>
    <lineage>
        <taxon>Eukaryota</taxon>
        <taxon>Metazoa</taxon>
        <taxon>Ecdysozoa</taxon>
        <taxon>Nematoda</taxon>
        <taxon>Chromadorea</taxon>
        <taxon>Rhabditida</taxon>
        <taxon>Rhabditina</taxon>
        <taxon>Rhabditomorpha</taxon>
        <taxon>Strongyloidea</taxon>
        <taxon>Ancylostomatidae</taxon>
        <taxon>Ancylostomatinae</taxon>
        <taxon>Ancylostoma</taxon>
    </lineage>
</organism>
<dbReference type="Gene3D" id="3.40.50.1000">
    <property type="entry name" value="HAD superfamily/HAD-like"/>
    <property type="match status" value="1"/>
</dbReference>
<evidence type="ECO:0000256" key="8">
    <source>
        <dbReference type="ARBA" id="ARBA00023080"/>
    </source>
</evidence>
<dbReference type="GO" id="GO:0005737">
    <property type="term" value="C:cytoplasm"/>
    <property type="evidence" value="ECO:0007669"/>
    <property type="project" value="InterPro"/>
</dbReference>
<dbReference type="Proteomes" id="UP000024635">
    <property type="component" value="Unassembled WGS sequence"/>
</dbReference>
<dbReference type="SUPFAM" id="SSF56784">
    <property type="entry name" value="HAD-like"/>
    <property type="match status" value="1"/>
</dbReference>
<dbReference type="EC" id="3.1.3.5" evidence="3"/>
<dbReference type="GO" id="GO:0009117">
    <property type="term" value="P:nucleotide metabolic process"/>
    <property type="evidence" value="ECO:0007669"/>
    <property type="project" value="UniProtKB-KW"/>
</dbReference>
<keyword evidence="8" id="KW-0546">Nucleotide metabolism</keyword>
<dbReference type="Gene3D" id="1.10.150.340">
    <property type="entry name" value="Pyrimidine 5'-nucleotidase (UMPH-1), N-terminal domain"/>
    <property type="match status" value="1"/>
</dbReference>
<keyword evidence="10" id="KW-1185">Reference proteome</keyword>
<keyword evidence="5" id="KW-0547">Nucleotide-binding</keyword>
<dbReference type="AlphaFoldDB" id="A0A016X2C4"/>
<evidence type="ECO:0000256" key="6">
    <source>
        <dbReference type="ARBA" id="ARBA00022801"/>
    </source>
</evidence>